<dbReference type="SUPFAM" id="SSF48452">
    <property type="entry name" value="TPR-like"/>
    <property type="match status" value="1"/>
</dbReference>
<dbReference type="OrthoDB" id="10260758at2759"/>
<gene>
    <name evidence="1" type="ORF">CPB83DRAFT_909805</name>
</gene>
<dbReference type="AlphaFoldDB" id="A0A9P6E959"/>
<name>A0A9P6E959_9AGAR</name>
<reference evidence="1" key="1">
    <citation type="submission" date="2020-11" db="EMBL/GenBank/DDBJ databases">
        <authorList>
            <consortium name="DOE Joint Genome Institute"/>
            <person name="Ahrendt S."/>
            <person name="Riley R."/>
            <person name="Andreopoulos W."/>
            <person name="Labutti K."/>
            <person name="Pangilinan J."/>
            <person name="Ruiz-Duenas F.J."/>
            <person name="Barrasa J.M."/>
            <person name="Sanchez-Garcia M."/>
            <person name="Camarero S."/>
            <person name="Miyauchi S."/>
            <person name="Serrano A."/>
            <person name="Linde D."/>
            <person name="Babiker R."/>
            <person name="Drula E."/>
            <person name="Ayuso-Fernandez I."/>
            <person name="Pacheco R."/>
            <person name="Padilla G."/>
            <person name="Ferreira P."/>
            <person name="Barriuso J."/>
            <person name="Kellner H."/>
            <person name="Castanera R."/>
            <person name="Alfaro M."/>
            <person name="Ramirez L."/>
            <person name="Pisabarro A.G."/>
            <person name="Kuo A."/>
            <person name="Tritt A."/>
            <person name="Lipzen A."/>
            <person name="He G."/>
            <person name="Yan M."/>
            <person name="Ng V."/>
            <person name="Cullen D."/>
            <person name="Martin F."/>
            <person name="Rosso M.-N."/>
            <person name="Henrissat B."/>
            <person name="Hibbett D."/>
            <person name="Martinez A.T."/>
            <person name="Grigoriev I.V."/>
        </authorList>
    </citation>
    <scope>NUCLEOTIDE SEQUENCE</scope>
    <source>
        <strain evidence="1">CBS 506.95</strain>
    </source>
</reference>
<keyword evidence="2" id="KW-1185">Reference proteome</keyword>
<accession>A0A9P6E959</accession>
<dbReference type="InterPro" id="IPR011990">
    <property type="entry name" value="TPR-like_helical_dom_sf"/>
</dbReference>
<organism evidence="1 2">
    <name type="scientific">Crepidotus variabilis</name>
    <dbReference type="NCBI Taxonomy" id="179855"/>
    <lineage>
        <taxon>Eukaryota</taxon>
        <taxon>Fungi</taxon>
        <taxon>Dikarya</taxon>
        <taxon>Basidiomycota</taxon>
        <taxon>Agaricomycotina</taxon>
        <taxon>Agaricomycetes</taxon>
        <taxon>Agaricomycetidae</taxon>
        <taxon>Agaricales</taxon>
        <taxon>Agaricineae</taxon>
        <taxon>Crepidotaceae</taxon>
        <taxon>Crepidotus</taxon>
    </lineage>
</organism>
<dbReference type="Gene3D" id="1.25.40.10">
    <property type="entry name" value="Tetratricopeptide repeat domain"/>
    <property type="match status" value="2"/>
</dbReference>
<evidence type="ECO:0000313" key="2">
    <source>
        <dbReference type="Proteomes" id="UP000807306"/>
    </source>
</evidence>
<comment type="caution">
    <text evidence="1">The sequence shown here is derived from an EMBL/GenBank/DDBJ whole genome shotgun (WGS) entry which is preliminary data.</text>
</comment>
<dbReference type="EMBL" id="MU157896">
    <property type="protein sequence ID" value="KAF9524604.1"/>
    <property type="molecule type" value="Genomic_DNA"/>
</dbReference>
<dbReference type="Proteomes" id="UP000807306">
    <property type="component" value="Unassembled WGS sequence"/>
</dbReference>
<sequence length="473" mass="56417">MNKFTEYLRQRKIDDAVRRFRRFHIKYEQKYWYQKTLEELDNIPSIRPGKAQDEMETAARMMLLADAYWALYCEHYESGGASRGQKLQLQAYDILWENLDPGSACSRTSPETWCRWDLNPTERRKMLDRCITFVEYSRQQNWPSGIPLVPDMLEEVVLCSLRNGDYSDDVKALQLMWVNRSFQDSFEKDYVLSCTSRTICIHLERQEWDEAETVITRYLKSHRDMYAEVKAYANLGEVQIRRRQPVKGEATLRKGMAFDRDDSDLWSGYLLCREQLMGLYMQQKRWNEAKEIGLALLRAREDQISGKLEPMLWEKRDWNKATQKAARVIEMNRWRAVERNKFVLSQDEASIDSKVYYLHMLYNNKRQLAVVHMQLKQYNEAQQLLEGLMEDKMHMENPILVASKEHLVTLFIESGQPSEAEKRQEKTIEEMTERFGYDSKKLIPNLERLADIYQENNHLGMRHHVKVRLLRYR</sequence>
<evidence type="ECO:0000313" key="1">
    <source>
        <dbReference type="EMBL" id="KAF9524604.1"/>
    </source>
</evidence>
<protein>
    <submittedName>
        <fullName evidence="1">Uncharacterized protein</fullName>
    </submittedName>
</protein>
<proteinExistence type="predicted"/>